<gene>
    <name evidence="1" type="ORF">L9F63_012104</name>
</gene>
<reference evidence="1" key="1">
    <citation type="journal article" date="2023" name="IScience">
        <title>Live-bearing cockroach genome reveals convergent evolutionary mechanisms linked to viviparity in insects and beyond.</title>
        <authorList>
            <person name="Fouks B."/>
            <person name="Harrison M.C."/>
            <person name="Mikhailova A.A."/>
            <person name="Marchal E."/>
            <person name="English S."/>
            <person name="Carruthers M."/>
            <person name="Jennings E.C."/>
            <person name="Chiamaka E.L."/>
            <person name="Frigard R.A."/>
            <person name="Pippel M."/>
            <person name="Attardo G.M."/>
            <person name="Benoit J.B."/>
            <person name="Bornberg-Bauer E."/>
            <person name="Tobe S.S."/>
        </authorList>
    </citation>
    <scope>NUCLEOTIDE SEQUENCE</scope>
    <source>
        <strain evidence="1">Stay&amp;Tobe</strain>
    </source>
</reference>
<accession>A0AAD8ENN2</accession>
<dbReference type="EMBL" id="JASPKZ010001957">
    <property type="protein sequence ID" value="KAJ9596848.1"/>
    <property type="molecule type" value="Genomic_DNA"/>
</dbReference>
<proteinExistence type="predicted"/>
<feature type="non-terminal residue" evidence="1">
    <location>
        <position position="163"/>
    </location>
</feature>
<dbReference type="Proteomes" id="UP001233999">
    <property type="component" value="Unassembled WGS sequence"/>
</dbReference>
<sequence>FRGFGLPSTAKIAVTLMINMSLLGPSVQIFHFIMSKSLNLHTVHTVHTVHTYIQYIQYIHTYIHTVHTVHTVHTYSTYIQYSTDITVQIFHFIMSKSLNLQYSTYIHTVHTYIQYIHTYIHTVHTYSTVRTLQYKYETANITVQIRDDSKFNGAVQSNEFVLK</sequence>
<reference evidence="1" key="2">
    <citation type="submission" date="2023-05" db="EMBL/GenBank/DDBJ databases">
        <authorList>
            <person name="Fouks B."/>
        </authorList>
    </citation>
    <scope>NUCLEOTIDE SEQUENCE</scope>
    <source>
        <strain evidence="1">Stay&amp;Tobe</strain>
        <tissue evidence="1">Testes</tissue>
    </source>
</reference>
<feature type="non-terminal residue" evidence="1">
    <location>
        <position position="1"/>
    </location>
</feature>
<keyword evidence="2" id="KW-1185">Reference proteome</keyword>
<comment type="caution">
    <text evidence="1">The sequence shown here is derived from an EMBL/GenBank/DDBJ whole genome shotgun (WGS) entry which is preliminary data.</text>
</comment>
<evidence type="ECO:0000313" key="1">
    <source>
        <dbReference type="EMBL" id="KAJ9596848.1"/>
    </source>
</evidence>
<protein>
    <submittedName>
        <fullName evidence="1">Uncharacterized protein</fullName>
    </submittedName>
</protein>
<dbReference type="AlphaFoldDB" id="A0AAD8ENN2"/>
<name>A0AAD8ENN2_DIPPU</name>
<evidence type="ECO:0000313" key="2">
    <source>
        <dbReference type="Proteomes" id="UP001233999"/>
    </source>
</evidence>
<organism evidence="1 2">
    <name type="scientific">Diploptera punctata</name>
    <name type="common">Pacific beetle cockroach</name>
    <dbReference type="NCBI Taxonomy" id="6984"/>
    <lineage>
        <taxon>Eukaryota</taxon>
        <taxon>Metazoa</taxon>
        <taxon>Ecdysozoa</taxon>
        <taxon>Arthropoda</taxon>
        <taxon>Hexapoda</taxon>
        <taxon>Insecta</taxon>
        <taxon>Pterygota</taxon>
        <taxon>Neoptera</taxon>
        <taxon>Polyneoptera</taxon>
        <taxon>Dictyoptera</taxon>
        <taxon>Blattodea</taxon>
        <taxon>Blaberoidea</taxon>
        <taxon>Blaberidae</taxon>
        <taxon>Diplopterinae</taxon>
        <taxon>Diploptera</taxon>
    </lineage>
</organism>